<keyword evidence="2" id="KW-0732">Signal</keyword>
<dbReference type="InterPro" id="IPR001466">
    <property type="entry name" value="Beta-lactam-related"/>
</dbReference>
<evidence type="ECO:0000256" key="1">
    <source>
        <dbReference type="SAM" id="Phobius"/>
    </source>
</evidence>
<organism evidence="4 5">
    <name type="scientific">Steroidobacter gossypii</name>
    <dbReference type="NCBI Taxonomy" id="2805490"/>
    <lineage>
        <taxon>Bacteria</taxon>
        <taxon>Pseudomonadati</taxon>
        <taxon>Pseudomonadota</taxon>
        <taxon>Gammaproteobacteria</taxon>
        <taxon>Steroidobacterales</taxon>
        <taxon>Steroidobacteraceae</taxon>
        <taxon>Steroidobacter</taxon>
    </lineage>
</organism>
<keyword evidence="1" id="KW-0472">Membrane</keyword>
<dbReference type="EMBL" id="JAEVLS010000010">
    <property type="protein sequence ID" value="MBM0108827.1"/>
    <property type="molecule type" value="Genomic_DNA"/>
</dbReference>
<feature type="domain" description="Beta-lactamase-related" evidence="3">
    <location>
        <begin position="55"/>
        <end position="137"/>
    </location>
</feature>
<keyword evidence="5" id="KW-1185">Reference proteome</keyword>
<dbReference type="InterPro" id="IPR050491">
    <property type="entry name" value="AmpC-like"/>
</dbReference>
<dbReference type="Pfam" id="PF00144">
    <property type="entry name" value="Beta-lactamase"/>
    <property type="match status" value="2"/>
</dbReference>
<dbReference type="Proteomes" id="UP000661077">
    <property type="component" value="Unassembled WGS sequence"/>
</dbReference>
<dbReference type="PANTHER" id="PTHR46825">
    <property type="entry name" value="D-ALANYL-D-ALANINE-CARBOXYPEPTIDASE/ENDOPEPTIDASE AMPH"/>
    <property type="match status" value="1"/>
</dbReference>
<evidence type="ECO:0000313" key="5">
    <source>
        <dbReference type="Proteomes" id="UP000661077"/>
    </source>
</evidence>
<keyword evidence="1" id="KW-0812">Transmembrane</keyword>
<gene>
    <name evidence="4" type="ORF">JM946_29190</name>
</gene>
<evidence type="ECO:0000259" key="3">
    <source>
        <dbReference type="Pfam" id="PF00144"/>
    </source>
</evidence>
<feature type="chain" id="PRO_5046109802" evidence="2">
    <location>
        <begin position="27"/>
        <end position="364"/>
    </location>
</feature>
<proteinExistence type="predicted"/>
<dbReference type="SUPFAM" id="SSF56601">
    <property type="entry name" value="beta-lactamase/transpeptidase-like"/>
    <property type="match status" value="1"/>
</dbReference>
<dbReference type="InterPro" id="IPR012338">
    <property type="entry name" value="Beta-lactam/transpept-like"/>
</dbReference>
<dbReference type="PANTHER" id="PTHR46825:SF15">
    <property type="entry name" value="BETA-LACTAMASE-RELATED DOMAIN-CONTAINING PROTEIN"/>
    <property type="match status" value="1"/>
</dbReference>
<dbReference type="RefSeq" id="WP_203170999.1">
    <property type="nucleotide sequence ID" value="NZ_JAEVLS010000010.1"/>
</dbReference>
<feature type="signal peptide" evidence="2">
    <location>
        <begin position="1"/>
        <end position="26"/>
    </location>
</feature>
<name>A0ABS1X6G9_9GAMM</name>
<protein>
    <submittedName>
        <fullName evidence="4">Beta-lactamase family protein</fullName>
    </submittedName>
</protein>
<evidence type="ECO:0000313" key="4">
    <source>
        <dbReference type="EMBL" id="MBM0108827.1"/>
    </source>
</evidence>
<evidence type="ECO:0000256" key="2">
    <source>
        <dbReference type="SAM" id="SignalP"/>
    </source>
</evidence>
<feature type="transmembrane region" description="Helical" evidence="1">
    <location>
        <begin position="338"/>
        <end position="357"/>
    </location>
</feature>
<comment type="caution">
    <text evidence="4">The sequence shown here is derived from an EMBL/GenBank/DDBJ whole genome shotgun (WGS) entry which is preliminary data.</text>
</comment>
<feature type="domain" description="Beta-lactamase-related" evidence="3">
    <location>
        <begin position="140"/>
        <end position="308"/>
    </location>
</feature>
<sequence length="364" mass="40124">MPSRPGANLLSMIALGAISSIGTAHAQEGAPLTDPPPQLTPDRVYALDIAMESILQEFAIPGLAIGIVEDGEPVYIRGFGVRDKKTDEPVNAHTLFHVASITKSFTATAIMQLAERDQLGLEETMADSSSTVAQLLTRQDAAFNALGAMIESTTQQKYLHYMHSKILRPAGLMESTFEVPIVNSNVAWPHVGRVFVRRATRYPRDEASLPSTGLSASIADITRWAALHVSRDPALLERDSYEALIRHRRDGERADTAVALGWRLERRDDDWLPHHAVKARGFSALLTLYPKQQRAIVILSNGETTPSKEIRRVIESVLAGESFLAPKPSLLLRSDVQWALGALVAMSLLLFAVSVHYRRRRQPD</sequence>
<accession>A0ABS1X6G9</accession>
<keyword evidence="1" id="KW-1133">Transmembrane helix</keyword>
<dbReference type="Gene3D" id="3.40.710.10">
    <property type="entry name" value="DD-peptidase/beta-lactamase superfamily"/>
    <property type="match status" value="2"/>
</dbReference>
<reference evidence="4 5" key="1">
    <citation type="journal article" date="2021" name="Int. J. Syst. Evol. Microbiol.">
        <title>Steroidobacter gossypii sp. nov., isolated from soil of cotton cropping field.</title>
        <authorList>
            <person name="Huang R."/>
            <person name="Yang S."/>
            <person name="Zhen C."/>
            <person name="Liu W."/>
        </authorList>
    </citation>
    <scope>NUCLEOTIDE SEQUENCE [LARGE SCALE GENOMIC DNA]</scope>
    <source>
        <strain evidence="4 5">S1-65</strain>
    </source>
</reference>